<evidence type="ECO:0000313" key="7">
    <source>
        <dbReference type="EMBL" id="MBW8636432.1"/>
    </source>
</evidence>
<sequence>MASIPSLFLSHGAPDTVIADTKARAFLASYSASLPRPEAIVVVSAHFEAGGVAISGDERPVTIHDFGGFAPELHEIRYPAPGSPDLAREIAELLLAEGMAAGVIRDRGFDHGVWTPLLLMYPAADIPVVQVSVDPHAGPDHHYCLGLALSPLRTRNILVIGSGSFTHNLRKAFAAMRTGERFCEPKDWVMQFILWMEEKLAAQDIDALLDYRRQAPFSVKNHPTEEHLMPLYAAIGAGGAKWSATKIHSSTEFGVLSMDAYAFT</sequence>
<dbReference type="GO" id="GO:0016702">
    <property type="term" value="F:oxidoreductase activity, acting on single donors with incorporation of molecular oxygen, incorporation of two atoms of oxygen"/>
    <property type="evidence" value="ECO:0007669"/>
    <property type="project" value="UniProtKB-ARBA"/>
</dbReference>
<gene>
    <name evidence="7" type="ORF">K1W69_04455</name>
</gene>
<dbReference type="PANTHER" id="PTHR30096:SF0">
    <property type="entry name" value="4,5-DOPA DIOXYGENASE EXTRADIOL-LIKE PROTEIN"/>
    <property type="match status" value="1"/>
</dbReference>
<dbReference type="Proteomes" id="UP001196509">
    <property type="component" value="Unassembled WGS sequence"/>
</dbReference>
<evidence type="ECO:0000256" key="3">
    <source>
        <dbReference type="ARBA" id="ARBA00022723"/>
    </source>
</evidence>
<evidence type="ECO:0000256" key="1">
    <source>
        <dbReference type="ARBA" id="ARBA00001947"/>
    </source>
</evidence>
<keyword evidence="8" id="KW-1185">Reference proteome</keyword>
<dbReference type="Gene3D" id="3.40.830.10">
    <property type="entry name" value="LigB-like"/>
    <property type="match status" value="1"/>
</dbReference>
<dbReference type="AlphaFoldDB" id="A0AAE2ZKP3"/>
<feature type="domain" description="Extradiol ring-cleavage dioxygenase class III enzyme subunit B" evidence="6">
    <location>
        <begin position="35"/>
        <end position="251"/>
    </location>
</feature>
<evidence type="ECO:0000256" key="4">
    <source>
        <dbReference type="ARBA" id="ARBA00022833"/>
    </source>
</evidence>
<dbReference type="EMBL" id="JAICBX010000001">
    <property type="protein sequence ID" value="MBW8636432.1"/>
    <property type="molecule type" value="Genomic_DNA"/>
</dbReference>
<keyword evidence="7" id="KW-0223">Dioxygenase</keyword>
<dbReference type="SUPFAM" id="SSF53213">
    <property type="entry name" value="LigB-like"/>
    <property type="match status" value="1"/>
</dbReference>
<evidence type="ECO:0000256" key="5">
    <source>
        <dbReference type="ARBA" id="ARBA00023002"/>
    </source>
</evidence>
<dbReference type="CDD" id="cd07363">
    <property type="entry name" value="45_DOPA_Dioxygenase"/>
    <property type="match status" value="1"/>
</dbReference>
<organism evidence="7 8">
    <name type="scientific">Flavimaribacter sediminis</name>
    <dbReference type="NCBI Taxonomy" id="2865987"/>
    <lineage>
        <taxon>Bacteria</taxon>
        <taxon>Pseudomonadati</taxon>
        <taxon>Pseudomonadota</taxon>
        <taxon>Alphaproteobacteria</taxon>
        <taxon>Hyphomicrobiales</taxon>
        <taxon>Rhizobiaceae</taxon>
        <taxon>Flavimaribacter</taxon>
    </lineage>
</organism>
<dbReference type="GO" id="GO:0008198">
    <property type="term" value="F:ferrous iron binding"/>
    <property type="evidence" value="ECO:0007669"/>
    <property type="project" value="InterPro"/>
</dbReference>
<keyword evidence="4" id="KW-0862">Zinc</keyword>
<protein>
    <submittedName>
        <fullName evidence="7">Dioxygenase</fullName>
    </submittedName>
</protein>
<dbReference type="RefSeq" id="WP_220227116.1">
    <property type="nucleotide sequence ID" value="NZ_JAICBX010000001.1"/>
</dbReference>
<evidence type="ECO:0000313" key="8">
    <source>
        <dbReference type="Proteomes" id="UP001196509"/>
    </source>
</evidence>
<dbReference type="PANTHER" id="PTHR30096">
    <property type="entry name" value="4,5-DOPA DIOXYGENASE EXTRADIOL-LIKE PROTEIN"/>
    <property type="match status" value="1"/>
</dbReference>
<dbReference type="InterPro" id="IPR004183">
    <property type="entry name" value="Xdiol_dOase_suB"/>
</dbReference>
<evidence type="ECO:0000259" key="6">
    <source>
        <dbReference type="Pfam" id="PF02900"/>
    </source>
</evidence>
<reference evidence="7" key="1">
    <citation type="submission" date="2021-08" db="EMBL/GenBank/DDBJ databases">
        <title>Hoeflea bacterium WL0058 sp. nov., isolated from the sediment.</title>
        <authorList>
            <person name="Wang L."/>
            <person name="Zhang D."/>
        </authorList>
    </citation>
    <scope>NUCLEOTIDE SEQUENCE</scope>
    <source>
        <strain evidence="7">WL0058</strain>
    </source>
</reference>
<name>A0AAE2ZKP3_9HYPH</name>
<proteinExistence type="inferred from homology"/>
<dbReference type="Pfam" id="PF02900">
    <property type="entry name" value="LigB"/>
    <property type="match status" value="1"/>
</dbReference>
<keyword evidence="3" id="KW-0479">Metal-binding</keyword>
<evidence type="ECO:0000256" key="2">
    <source>
        <dbReference type="ARBA" id="ARBA00007581"/>
    </source>
</evidence>
<accession>A0AAE2ZKP3</accession>
<dbReference type="GO" id="GO:0008270">
    <property type="term" value="F:zinc ion binding"/>
    <property type="evidence" value="ECO:0007669"/>
    <property type="project" value="InterPro"/>
</dbReference>
<comment type="cofactor">
    <cofactor evidence="1">
        <name>Zn(2+)</name>
        <dbReference type="ChEBI" id="CHEBI:29105"/>
    </cofactor>
</comment>
<keyword evidence="5" id="KW-0560">Oxidoreductase</keyword>
<dbReference type="InterPro" id="IPR014436">
    <property type="entry name" value="Extradiol_dOase_DODA"/>
</dbReference>
<comment type="similarity">
    <text evidence="2">Belongs to the DODA-type extradiol aromatic ring-opening dioxygenase family.</text>
</comment>
<comment type="caution">
    <text evidence="7">The sequence shown here is derived from an EMBL/GenBank/DDBJ whole genome shotgun (WGS) entry which is preliminary data.</text>
</comment>
<dbReference type="PIRSF" id="PIRSF006157">
    <property type="entry name" value="Doxgns_DODA"/>
    <property type="match status" value="1"/>
</dbReference>